<proteinExistence type="predicted"/>
<protein>
    <submittedName>
        <fullName evidence="1">Uncharacterized protein</fullName>
    </submittedName>
</protein>
<evidence type="ECO:0000313" key="2">
    <source>
        <dbReference type="Proteomes" id="UP001217089"/>
    </source>
</evidence>
<dbReference type="Proteomes" id="UP001217089">
    <property type="component" value="Unassembled WGS sequence"/>
</dbReference>
<reference evidence="1 2" key="1">
    <citation type="submission" date="2022-12" db="EMBL/GenBank/DDBJ databases">
        <title>Chromosome-level genome of Tegillarca granosa.</title>
        <authorList>
            <person name="Kim J."/>
        </authorList>
    </citation>
    <scope>NUCLEOTIDE SEQUENCE [LARGE SCALE GENOMIC DNA]</scope>
    <source>
        <strain evidence="1">Teg-2019</strain>
        <tissue evidence="1">Adductor muscle</tissue>
    </source>
</reference>
<dbReference type="EMBL" id="JARBDR010000342">
    <property type="protein sequence ID" value="KAJ8314064.1"/>
    <property type="molecule type" value="Genomic_DNA"/>
</dbReference>
<evidence type="ECO:0000313" key="1">
    <source>
        <dbReference type="EMBL" id="KAJ8314064.1"/>
    </source>
</evidence>
<gene>
    <name evidence="1" type="ORF">KUTeg_008625</name>
</gene>
<keyword evidence="2" id="KW-1185">Reference proteome</keyword>
<name>A0ABQ9F9L7_TEGGR</name>
<organism evidence="1 2">
    <name type="scientific">Tegillarca granosa</name>
    <name type="common">Malaysian cockle</name>
    <name type="synonym">Anadara granosa</name>
    <dbReference type="NCBI Taxonomy" id="220873"/>
    <lineage>
        <taxon>Eukaryota</taxon>
        <taxon>Metazoa</taxon>
        <taxon>Spiralia</taxon>
        <taxon>Lophotrochozoa</taxon>
        <taxon>Mollusca</taxon>
        <taxon>Bivalvia</taxon>
        <taxon>Autobranchia</taxon>
        <taxon>Pteriomorphia</taxon>
        <taxon>Arcoida</taxon>
        <taxon>Arcoidea</taxon>
        <taxon>Arcidae</taxon>
        <taxon>Tegillarca</taxon>
    </lineage>
</organism>
<comment type="caution">
    <text evidence="1">The sequence shown here is derived from an EMBL/GenBank/DDBJ whole genome shotgun (WGS) entry which is preliminary data.</text>
</comment>
<sequence length="129" mass="14915">MGTPPGSSGLQLNKGMIHQYTSHETDKLALRATNGIRSNKYKPVDYDKLKALAAEKKFSSHKTLLKVKKIEQMSKQSKENTLLKQHKLIWQKEFIRLNNMRKRLQGEVDLHRRENVNDGRTLLKYVSGI</sequence>
<accession>A0ABQ9F9L7</accession>